<accession>A0A0C3I7T4</accession>
<dbReference type="HAMAP" id="MF_01119">
    <property type="entry name" value="UPF0294"/>
    <property type="match status" value="1"/>
</dbReference>
<dbReference type="GO" id="GO:0003824">
    <property type="term" value="F:catalytic activity"/>
    <property type="evidence" value="ECO:0007669"/>
    <property type="project" value="InterPro"/>
</dbReference>
<gene>
    <name evidence="5" type="ORF">SU60_13890</name>
</gene>
<name>A0A0C3I7T4_9VIBR</name>
<evidence type="ECO:0000256" key="3">
    <source>
        <dbReference type="SAM" id="SignalP"/>
    </source>
</evidence>
<organism evidence="5 6">
    <name type="scientific">Vibrio mytili</name>
    <dbReference type="NCBI Taxonomy" id="50718"/>
    <lineage>
        <taxon>Bacteria</taxon>
        <taxon>Pseudomonadati</taxon>
        <taxon>Pseudomonadota</taxon>
        <taxon>Gammaproteobacteria</taxon>
        <taxon>Vibrionales</taxon>
        <taxon>Vibrionaceae</taxon>
        <taxon>Vibrio</taxon>
    </lineage>
</organism>
<feature type="signal peptide" evidence="3">
    <location>
        <begin position="1"/>
        <end position="21"/>
    </location>
</feature>
<dbReference type="NCBIfam" id="NF003841">
    <property type="entry name" value="PRK05421.1-3"/>
    <property type="match status" value="1"/>
</dbReference>
<dbReference type="AlphaFoldDB" id="A0A0C3I7T4"/>
<dbReference type="InterPro" id="IPR022958">
    <property type="entry name" value="UPF0294"/>
</dbReference>
<protein>
    <recommendedName>
        <fullName evidence="2">UPF0294 protein SU60_13890</fullName>
    </recommendedName>
</protein>
<proteinExistence type="inferred from homology"/>
<dbReference type="Gene3D" id="3.60.10.10">
    <property type="entry name" value="Endonuclease/exonuclease/phosphatase"/>
    <property type="match status" value="1"/>
</dbReference>
<dbReference type="NCBIfam" id="NF003840">
    <property type="entry name" value="PRK05421.1-2"/>
    <property type="match status" value="1"/>
</dbReference>
<dbReference type="EMBL" id="JXOK01000050">
    <property type="protein sequence ID" value="KIN10387.1"/>
    <property type="molecule type" value="Genomic_DNA"/>
</dbReference>
<reference evidence="5 6" key="1">
    <citation type="submission" date="2015-01" db="EMBL/GenBank/DDBJ databases">
        <title>Draft genome of Vibrio mytili type strain CAIM 528.</title>
        <authorList>
            <person name="Gonzalez-Castillo A."/>
            <person name="Gomez-Gil B."/>
            <person name="Enciso-Ibarra J."/>
        </authorList>
    </citation>
    <scope>NUCLEOTIDE SEQUENCE [LARGE SCALE GENOMIC DNA]</scope>
    <source>
        <strain evidence="5 6">CAIM 528</strain>
    </source>
</reference>
<dbReference type="Pfam" id="PF03372">
    <property type="entry name" value="Exo_endo_phos"/>
    <property type="match status" value="1"/>
</dbReference>
<dbReference type="Proteomes" id="UP000031977">
    <property type="component" value="Unassembled WGS sequence"/>
</dbReference>
<dbReference type="InterPro" id="IPR005135">
    <property type="entry name" value="Endo/exonuclease/phosphatase"/>
</dbReference>
<feature type="domain" description="Endonuclease/exonuclease/phosphatase" evidence="4">
    <location>
        <begin position="66"/>
        <end position="270"/>
    </location>
</feature>
<evidence type="ECO:0000313" key="5">
    <source>
        <dbReference type="EMBL" id="KIN10387.1"/>
    </source>
</evidence>
<dbReference type="STRING" id="50718.SU60_13890"/>
<comment type="caution">
    <text evidence="5">The sequence shown here is derived from an EMBL/GenBank/DDBJ whole genome shotgun (WGS) entry which is preliminary data.</text>
</comment>
<evidence type="ECO:0000256" key="1">
    <source>
        <dbReference type="ARBA" id="ARBA00022490"/>
    </source>
</evidence>
<comment type="subcellular location">
    <subcellularLocation>
        <location evidence="2">Cytoplasm</location>
    </subcellularLocation>
</comment>
<keyword evidence="6" id="KW-1185">Reference proteome</keyword>
<sequence length="282" mass="31934">MFKRFFLALAFLMFAAVVSFQIIFTVPEHPQIVTQKGSQVTENIQCMEFDDSHFLDKNGEINVLIWNIYKQNKQNWQRALTALSSDRQLLLLQEASMTDRFKQWLVDGHWMSNQVSAFKALGSGAGVISIAQALPIKACAYTSREPWLRLPKSALYSQYRLSNGDLLAVINVHAINFTLGTEEYLSQLTTLEVLLNQHEGPVLFAGDFNSWSEERIAAMKLALQEAELKEANFVPDHRTQFVTGQPLDHVFYRGLVLKNAKAPQSDASDHNPLLVSFSLQQQ</sequence>
<evidence type="ECO:0000259" key="4">
    <source>
        <dbReference type="Pfam" id="PF03372"/>
    </source>
</evidence>
<feature type="chain" id="PRO_5002175202" description="UPF0294 protein SU60_13890" evidence="3">
    <location>
        <begin position="22"/>
        <end position="282"/>
    </location>
</feature>
<dbReference type="SUPFAM" id="SSF56219">
    <property type="entry name" value="DNase I-like"/>
    <property type="match status" value="1"/>
</dbReference>
<keyword evidence="1 2" id="KW-0963">Cytoplasm</keyword>
<dbReference type="GO" id="GO:0005737">
    <property type="term" value="C:cytoplasm"/>
    <property type="evidence" value="ECO:0007669"/>
    <property type="project" value="UniProtKB-SubCell"/>
</dbReference>
<evidence type="ECO:0000313" key="6">
    <source>
        <dbReference type="Proteomes" id="UP000031977"/>
    </source>
</evidence>
<dbReference type="InterPro" id="IPR036691">
    <property type="entry name" value="Endo/exonu/phosph_ase_sf"/>
</dbReference>
<dbReference type="OrthoDB" id="9793162at2"/>
<dbReference type="NCBIfam" id="NF003842">
    <property type="entry name" value="PRK05421.1-4"/>
    <property type="match status" value="1"/>
</dbReference>
<comment type="similarity">
    <text evidence="2">Belongs to the UPF0294 family.</text>
</comment>
<evidence type="ECO:0000256" key="2">
    <source>
        <dbReference type="HAMAP-Rule" id="MF_01119"/>
    </source>
</evidence>
<keyword evidence="3" id="KW-0732">Signal</keyword>
<dbReference type="RefSeq" id="WP_041156037.1">
    <property type="nucleotide sequence ID" value="NZ_CBCRVP010000001.1"/>
</dbReference>